<evidence type="ECO:0000256" key="4">
    <source>
        <dbReference type="ARBA" id="ARBA00022967"/>
    </source>
</evidence>
<dbReference type="PANTHER" id="PTHR42781">
    <property type="entry name" value="SPERMIDINE/PUTRESCINE IMPORT ATP-BINDING PROTEIN POTA"/>
    <property type="match status" value="1"/>
</dbReference>
<dbReference type="SMART" id="SM00382">
    <property type="entry name" value="AAA"/>
    <property type="match status" value="1"/>
</dbReference>
<dbReference type="FunFam" id="3.40.50.300:FF:000425">
    <property type="entry name" value="Probable ABC transporter, ATP-binding subunit"/>
    <property type="match status" value="1"/>
</dbReference>
<evidence type="ECO:0000313" key="9">
    <source>
        <dbReference type="Proteomes" id="UP001138997"/>
    </source>
</evidence>
<keyword evidence="1" id="KW-0813">Transport</keyword>
<comment type="caution">
    <text evidence="8">The sequence shown here is derived from an EMBL/GenBank/DDBJ whole genome shotgun (WGS) entry which is preliminary data.</text>
</comment>
<dbReference type="SUPFAM" id="SSF52540">
    <property type="entry name" value="P-loop containing nucleoside triphosphate hydrolases"/>
    <property type="match status" value="1"/>
</dbReference>
<dbReference type="SUPFAM" id="SSF50331">
    <property type="entry name" value="MOP-like"/>
    <property type="match status" value="1"/>
</dbReference>
<dbReference type="PROSITE" id="PS00211">
    <property type="entry name" value="ABC_TRANSPORTER_1"/>
    <property type="match status" value="1"/>
</dbReference>
<dbReference type="EMBL" id="JAJOMB010000008">
    <property type="protein sequence ID" value="MCD5312562.1"/>
    <property type="molecule type" value="Genomic_DNA"/>
</dbReference>
<evidence type="ECO:0000259" key="7">
    <source>
        <dbReference type="PROSITE" id="PS50893"/>
    </source>
</evidence>
<evidence type="ECO:0000256" key="3">
    <source>
        <dbReference type="ARBA" id="ARBA00022840"/>
    </source>
</evidence>
<dbReference type="Pfam" id="PF00005">
    <property type="entry name" value="ABC_tran"/>
    <property type="match status" value="1"/>
</dbReference>
<dbReference type="EC" id="7.6.2.9" evidence="6"/>
<dbReference type="GO" id="GO:0016887">
    <property type="term" value="F:ATP hydrolysis activity"/>
    <property type="evidence" value="ECO:0007669"/>
    <property type="project" value="InterPro"/>
</dbReference>
<dbReference type="InterPro" id="IPR027417">
    <property type="entry name" value="P-loop_NTPase"/>
</dbReference>
<dbReference type="GO" id="GO:0015418">
    <property type="term" value="F:ABC-type quaternary ammonium compound transporting activity"/>
    <property type="evidence" value="ECO:0007669"/>
    <property type="project" value="UniProtKB-EC"/>
</dbReference>
<dbReference type="InterPro" id="IPR017871">
    <property type="entry name" value="ABC_transporter-like_CS"/>
</dbReference>
<keyword evidence="2" id="KW-0547">Nucleotide-binding</keyword>
<dbReference type="InterPro" id="IPR003439">
    <property type="entry name" value="ABC_transporter-like_ATP-bd"/>
</dbReference>
<dbReference type="GO" id="GO:0015419">
    <property type="term" value="F:ABC-type sulfate transporter activity"/>
    <property type="evidence" value="ECO:0007669"/>
    <property type="project" value="InterPro"/>
</dbReference>
<keyword evidence="5" id="KW-0764">Sulfate transport</keyword>
<dbReference type="InterPro" id="IPR008995">
    <property type="entry name" value="Mo/tungstate-bd_C_term_dom"/>
</dbReference>
<evidence type="ECO:0000313" key="8">
    <source>
        <dbReference type="EMBL" id="MCD5312562.1"/>
    </source>
</evidence>
<dbReference type="InterPro" id="IPR003593">
    <property type="entry name" value="AAA+_ATPase"/>
</dbReference>
<dbReference type="InterPro" id="IPR013611">
    <property type="entry name" value="Transp-assoc_OB_typ2"/>
</dbReference>
<dbReference type="Proteomes" id="UP001138997">
    <property type="component" value="Unassembled WGS sequence"/>
</dbReference>
<evidence type="ECO:0000256" key="5">
    <source>
        <dbReference type="ARBA" id="ARBA00023032"/>
    </source>
</evidence>
<evidence type="ECO:0000256" key="6">
    <source>
        <dbReference type="ARBA" id="ARBA00066388"/>
    </source>
</evidence>
<dbReference type="PROSITE" id="PS50893">
    <property type="entry name" value="ABC_TRANSPORTER_2"/>
    <property type="match status" value="1"/>
</dbReference>
<dbReference type="Pfam" id="PF08402">
    <property type="entry name" value="TOBE_2"/>
    <property type="match status" value="1"/>
</dbReference>
<evidence type="ECO:0000256" key="1">
    <source>
        <dbReference type="ARBA" id="ARBA00022448"/>
    </source>
</evidence>
<organism evidence="8 9">
    <name type="scientific">Kineosporia babensis</name>
    <dbReference type="NCBI Taxonomy" id="499548"/>
    <lineage>
        <taxon>Bacteria</taxon>
        <taxon>Bacillati</taxon>
        <taxon>Actinomycetota</taxon>
        <taxon>Actinomycetes</taxon>
        <taxon>Kineosporiales</taxon>
        <taxon>Kineosporiaceae</taxon>
        <taxon>Kineosporia</taxon>
    </lineage>
</organism>
<dbReference type="Gene3D" id="3.40.50.300">
    <property type="entry name" value="P-loop containing nucleotide triphosphate hydrolases"/>
    <property type="match status" value="1"/>
</dbReference>
<feature type="domain" description="ABC transporter" evidence="7">
    <location>
        <begin position="3"/>
        <end position="233"/>
    </location>
</feature>
<reference evidence="8" key="1">
    <citation type="submission" date="2021-11" db="EMBL/GenBank/DDBJ databases">
        <title>Streptomyces corallinus and Kineosporia corallina sp. nov., two new coral-derived marine actinobacteria.</title>
        <authorList>
            <person name="Buangrab K."/>
            <person name="Sutthacheep M."/>
            <person name="Yeemin T."/>
            <person name="Harunari E."/>
            <person name="Igarashi Y."/>
            <person name="Sripreechasak P."/>
            <person name="Kanchanasin P."/>
            <person name="Tanasupawat S."/>
            <person name="Phongsopitanun W."/>
        </authorList>
    </citation>
    <scope>NUCLEOTIDE SEQUENCE</scope>
    <source>
        <strain evidence="8">JCM 31032</strain>
    </source>
</reference>
<keyword evidence="3 8" id="KW-0067">ATP-binding</keyword>
<keyword evidence="4" id="KW-1278">Translocase</keyword>
<dbReference type="GO" id="GO:0043190">
    <property type="term" value="C:ATP-binding cassette (ABC) transporter complex"/>
    <property type="evidence" value="ECO:0007669"/>
    <property type="project" value="InterPro"/>
</dbReference>
<gene>
    <name evidence="8" type="primary">cysA</name>
    <name evidence="8" type="ORF">LR394_16765</name>
</gene>
<sequence length="325" mass="35828">MSIAVTGINKRFGDFVALSDVDLEVPTGRLTALLGPSGGGKSTLLRIIAGLEFPDTGTVEIEGVHATWLPPQKRSVGFVFQHYAAFKHLSVYRNVAFGLEIRKKPKAEIRKRVMELLELVHLEQFADRLPSQLSGGQRQRMALARALAVQPEVLLLDEPFGALDAQVRKELRDWLRNLHDEMHVTTIFVTHDQEEALEVSDEIVVINGGKIEQTGSPDDLYDKPANDFVMKFLGPVTTLDGRLVRPHDIEVLRAAESDAVGATVTKLTRVGFEVRAELRTAGGRSGEVSEPWVQLTRSQAEALALEPGREVWLRTSSAPQTLAVS</sequence>
<evidence type="ECO:0000256" key="2">
    <source>
        <dbReference type="ARBA" id="ARBA00022741"/>
    </source>
</evidence>
<dbReference type="AlphaFoldDB" id="A0A9X1NCQ4"/>
<dbReference type="RefSeq" id="WP_231442911.1">
    <property type="nucleotide sequence ID" value="NZ_JAJOMB010000008.1"/>
</dbReference>
<dbReference type="InterPro" id="IPR005666">
    <property type="entry name" value="Sulph_transpt1"/>
</dbReference>
<dbReference type="NCBIfam" id="TIGR00968">
    <property type="entry name" value="3a0106s01"/>
    <property type="match status" value="1"/>
</dbReference>
<protein>
    <recommendedName>
        <fullName evidence="6">ABC-type quaternary amine transporter</fullName>
        <ecNumber evidence="6">7.6.2.9</ecNumber>
    </recommendedName>
</protein>
<keyword evidence="9" id="KW-1185">Reference proteome</keyword>
<proteinExistence type="predicted"/>
<dbReference type="PANTHER" id="PTHR42781:SF4">
    <property type="entry name" value="SPERMIDINE_PUTRESCINE IMPORT ATP-BINDING PROTEIN POTA"/>
    <property type="match status" value="1"/>
</dbReference>
<dbReference type="InterPro" id="IPR050093">
    <property type="entry name" value="ABC_SmlMolc_Importer"/>
</dbReference>
<name>A0A9X1NCQ4_9ACTN</name>
<dbReference type="GO" id="GO:0005524">
    <property type="term" value="F:ATP binding"/>
    <property type="evidence" value="ECO:0007669"/>
    <property type="project" value="UniProtKB-KW"/>
</dbReference>
<accession>A0A9X1NCQ4</accession>